<protein>
    <recommendedName>
        <fullName evidence="3">Cysteine-rich KTR</fullName>
    </recommendedName>
</protein>
<dbReference type="AlphaFoldDB" id="A0A1I3UJ58"/>
<dbReference type="RefSeq" id="WP_093231512.1">
    <property type="nucleotide sequence ID" value="NZ_FORR01000025.1"/>
</dbReference>
<evidence type="ECO:0008006" key="3">
    <source>
        <dbReference type="Google" id="ProtNLM"/>
    </source>
</evidence>
<evidence type="ECO:0000313" key="1">
    <source>
        <dbReference type="EMBL" id="SFJ82753.1"/>
    </source>
</evidence>
<reference evidence="1 2" key="1">
    <citation type="submission" date="2016-10" db="EMBL/GenBank/DDBJ databases">
        <authorList>
            <person name="de Groot N.N."/>
        </authorList>
    </citation>
    <scope>NUCLEOTIDE SEQUENCE [LARGE SCALE GENOMIC DNA]</scope>
    <source>
        <strain evidence="1 2">DSM 44778</strain>
    </source>
</reference>
<name>A0A1I3UJ58_9BACL</name>
<dbReference type="STRING" id="46223.SAMN05421852_12521"/>
<proteinExistence type="predicted"/>
<accession>A0A1I3UJ58</accession>
<dbReference type="Proteomes" id="UP000199545">
    <property type="component" value="Unassembled WGS sequence"/>
</dbReference>
<organism evidence="1 2">
    <name type="scientific">Thermoflavimicrobium dichotomicum</name>
    <dbReference type="NCBI Taxonomy" id="46223"/>
    <lineage>
        <taxon>Bacteria</taxon>
        <taxon>Bacillati</taxon>
        <taxon>Bacillota</taxon>
        <taxon>Bacilli</taxon>
        <taxon>Bacillales</taxon>
        <taxon>Thermoactinomycetaceae</taxon>
        <taxon>Thermoflavimicrobium</taxon>
    </lineage>
</organism>
<sequence>MGVYFDLKFAPNYCPKCGNKISYLRNPYMLQDYMNQEPLSCLECTLGFIQVKREQVDQKVMKVFVAFHPKEK</sequence>
<dbReference type="EMBL" id="FORR01000025">
    <property type="protein sequence ID" value="SFJ82753.1"/>
    <property type="molecule type" value="Genomic_DNA"/>
</dbReference>
<keyword evidence="2" id="KW-1185">Reference proteome</keyword>
<gene>
    <name evidence="1" type="ORF">SAMN05421852_12521</name>
</gene>
<evidence type="ECO:0000313" key="2">
    <source>
        <dbReference type="Proteomes" id="UP000199545"/>
    </source>
</evidence>